<proteinExistence type="predicted"/>
<protein>
    <submittedName>
        <fullName evidence="1">Uncharacterized protein</fullName>
    </submittedName>
</protein>
<evidence type="ECO:0000313" key="1">
    <source>
        <dbReference type="EMBL" id="KAJ8887312.1"/>
    </source>
</evidence>
<name>A0ABQ9HSF5_9NEOP</name>
<reference evidence="1 2" key="1">
    <citation type="submission" date="2023-02" db="EMBL/GenBank/DDBJ databases">
        <title>LHISI_Scaffold_Assembly.</title>
        <authorList>
            <person name="Stuart O.P."/>
            <person name="Cleave R."/>
            <person name="Magrath M.J.L."/>
            <person name="Mikheyev A.S."/>
        </authorList>
    </citation>
    <scope>NUCLEOTIDE SEQUENCE [LARGE SCALE GENOMIC DNA]</scope>
    <source>
        <strain evidence="1">Daus_M_001</strain>
        <tissue evidence="1">Leg muscle</tissue>
    </source>
</reference>
<dbReference type="EMBL" id="JARBHB010000004">
    <property type="protein sequence ID" value="KAJ8887312.1"/>
    <property type="molecule type" value="Genomic_DNA"/>
</dbReference>
<evidence type="ECO:0000313" key="2">
    <source>
        <dbReference type="Proteomes" id="UP001159363"/>
    </source>
</evidence>
<dbReference type="Proteomes" id="UP001159363">
    <property type="component" value="Chromosome X"/>
</dbReference>
<gene>
    <name evidence="1" type="ORF">PR048_013527</name>
</gene>
<accession>A0ABQ9HSF5</accession>
<keyword evidence="2" id="KW-1185">Reference proteome</keyword>
<organism evidence="1 2">
    <name type="scientific">Dryococelus australis</name>
    <dbReference type="NCBI Taxonomy" id="614101"/>
    <lineage>
        <taxon>Eukaryota</taxon>
        <taxon>Metazoa</taxon>
        <taxon>Ecdysozoa</taxon>
        <taxon>Arthropoda</taxon>
        <taxon>Hexapoda</taxon>
        <taxon>Insecta</taxon>
        <taxon>Pterygota</taxon>
        <taxon>Neoptera</taxon>
        <taxon>Polyneoptera</taxon>
        <taxon>Phasmatodea</taxon>
        <taxon>Verophasmatodea</taxon>
        <taxon>Anareolatae</taxon>
        <taxon>Phasmatidae</taxon>
        <taxon>Eurycanthinae</taxon>
        <taxon>Dryococelus</taxon>
    </lineage>
</organism>
<sequence>MSMLLVFSVKIEKLSQGRKQALQSKVQKVASTFKDKLSSSFDINLEDYTEDMEESYQNEYLSTTVIVLCKNLCRIWGYQYLVRNTRQLVIKYGILPNTEQKKYKKLAAETKQTQDVPRHEGFFSVRYQDGEKNHIQKKLILCNI</sequence>
<comment type="caution">
    <text evidence="1">The sequence shown here is derived from an EMBL/GenBank/DDBJ whole genome shotgun (WGS) entry which is preliminary data.</text>
</comment>